<gene>
    <name evidence="1" type="ORF">NQ317_005837</name>
</gene>
<dbReference type="Proteomes" id="UP001162164">
    <property type="component" value="Unassembled WGS sequence"/>
</dbReference>
<dbReference type="EMBL" id="JAPWTJ010001425">
    <property type="protein sequence ID" value="KAJ8971849.1"/>
    <property type="molecule type" value="Genomic_DNA"/>
</dbReference>
<sequence>MHNAAIFQYPRDISVTSRDIERGRMIIKMRELPKKMPLDSRHFDPGNVYLNKSLSYAGTFFNERVAEGGDLWRFKVKLTPGTGRRGKACPYSSRNVPEGSIASPPGEKDLYWGLRTGYKKILIYLSKSIEYANLYFQNKLLLRKRNEREGQSVEYY</sequence>
<name>A0ABQ9J465_9CUCU</name>
<reference evidence="1" key="1">
    <citation type="journal article" date="2023" name="Insect Mol. Biol.">
        <title>Genome sequencing provides insights into the evolution of gene families encoding plant cell wall-degrading enzymes in longhorned beetles.</title>
        <authorList>
            <person name="Shin N.R."/>
            <person name="Okamura Y."/>
            <person name="Kirsch R."/>
            <person name="Pauchet Y."/>
        </authorList>
    </citation>
    <scope>NUCLEOTIDE SEQUENCE</scope>
    <source>
        <strain evidence="1">MMC_N1</strain>
    </source>
</reference>
<protein>
    <submittedName>
        <fullName evidence="1">Uncharacterized protein</fullName>
    </submittedName>
</protein>
<evidence type="ECO:0000313" key="1">
    <source>
        <dbReference type="EMBL" id="KAJ8971849.1"/>
    </source>
</evidence>
<feature type="non-terminal residue" evidence="1">
    <location>
        <position position="156"/>
    </location>
</feature>
<accession>A0ABQ9J465</accession>
<proteinExistence type="predicted"/>
<evidence type="ECO:0000313" key="2">
    <source>
        <dbReference type="Proteomes" id="UP001162164"/>
    </source>
</evidence>
<keyword evidence="2" id="KW-1185">Reference proteome</keyword>
<comment type="caution">
    <text evidence="1">The sequence shown here is derived from an EMBL/GenBank/DDBJ whole genome shotgun (WGS) entry which is preliminary data.</text>
</comment>
<organism evidence="1 2">
    <name type="scientific">Molorchus minor</name>
    <dbReference type="NCBI Taxonomy" id="1323400"/>
    <lineage>
        <taxon>Eukaryota</taxon>
        <taxon>Metazoa</taxon>
        <taxon>Ecdysozoa</taxon>
        <taxon>Arthropoda</taxon>
        <taxon>Hexapoda</taxon>
        <taxon>Insecta</taxon>
        <taxon>Pterygota</taxon>
        <taxon>Neoptera</taxon>
        <taxon>Endopterygota</taxon>
        <taxon>Coleoptera</taxon>
        <taxon>Polyphaga</taxon>
        <taxon>Cucujiformia</taxon>
        <taxon>Chrysomeloidea</taxon>
        <taxon>Cerambycidae</taxon>
        <taxon>Lamiinae</taxon>
        <taxon>Monochamini</taxon>
        <taxon>Molorchus</taxon>
    </lineage>
</organism>